<dbReference type="OrthoDB" id="9816402at2"/>
<dbReference type="CDD" id="cd02791">
    <property type="entry name" value="MopB_CT_Nitrate-R-NapA-like"/>
    <property type="match status" value="1"/>
</dbReference>
<dbReference type="Proteomes" id="UP000035762">
    <property type="component" value="Unassembled WGS sequence"/>
</dbReference>
<dbReference type="Gene3D" id="1.10.10.1100">
    <property type="entry name" value="BFD-like [2Fe-2S]-binding domain"/>
    <property type="match status" value="1"/>
</dbReference>
<dbReference type="Gene3D" id="2.40.40.20">
    <property type="match status" value="1"/>
</dbReference>
<dbReference type="PANTHER" id="PTHR43105">
    <property type="entry name" value="RESPIRATORY NITRATE REDUCTASE"/>
    <property type="match status" value="1"/>
</dbReference>
<dbReference type="GO" id="GO:0016020">
    <property type="term" value="C:membrane"/>
    <property type="evidence" value="ECO:0007669"/>
    <property type="project" value="TreeGrafter"/>
</dbReference>
<dbReference type="SUPFAM" id="SSF50692">
    <property type="entry name" value="ADC-like"/>
    <property type="match status" value="1"/>
</dbReference>
<dbReference type="GO" id="GO:0043546">
    <property type="term" value="F:molybdopterin cofactor binding"/>
    <property type="evidence" value="ECO:0007669"/>
    <property type="project" value="InterPro"/>
</dbReference>
<evidence type="ECO:0000256" key="6">
    <source>
        <dbReference type="ARBA" id="ARBA00022723"/>
    </source>
</evidence>
<dbReference type="PROSITE" id="PS51669">
    <property type="entry name" value="4FE4S_MOW_BIS_MGD"/>
    <property type="match status" value="1"/>
</dbReference>
<evidence type="ECO:0000256" key="7">
    <source>
        <dbReference type="ARBA" id="ARBA00023002"/>
    </source>
</evidence>
<reference evidence="12 13" key="1">
    <citation type="journal article" date="2014" name="Genome Announc.">
        <title>Genome Sequence of Afipia felis Strain 76713, Isolated in Hospital Water Using an Amoeba Co-Culture Procedure.</title>
        <authorList>
            <person name="Benamar S."/>
            <person name="La Scola B."/>
            <person name="Croce O."/>
        </authorList>
    </citation>
    <scope>NUCLEOTIDE SEQUENCE [LARGE SCALE GENOMIC DNA]</scope>
    <source>
        <strain evidence="12 13">76713</strain>
    </source>
</reference>
<keyword evidence="13" id="KW-1185">Reference proteome</keyword>
<evidence type="ECO:0000256" key="5">
    <source>
        <dbReference type="ARBA" id="ARBA00022505"/>
    </source>
</evidence>
<evidence type="ECO:0000256" key="10">
    <source>
        <dbReference type="ARBA" id="ARBA00023063"/>
    </source>
</evidence>
<evidence type="ECO:0000313" key="12">
    <source>
        <dbReference type="EMBL" id="CEG08044.1"/>
    </source>
</evidence>
<dbReference type="AlphaFoldDB" id="A0A090MQZ5"/>
<dbReference type="Gene3D" id="3.40.50.740">
    <property type="match status" value="1"/>
</dbReference>
<dbReference type="GO" id="GO:0046872">
    <property type="term" value="F:metal ion binding"/>
    <property type="evidence" value="ECO:0007669"/>
    <property type="project" value="UniProtKB-KW"/>
</dbReference>
<sequence length="905" mass="98295">MSAMEISPATVRTTCPYCGVGCGVLATPDGKGGAIIKGDPDHPANYGRLCSKGSALGETLGIHERLLHPMVRCSNDQMEAVAWDDALDHVAQRLHHIIAKHGRHSVAFYLSGQLLTEDYYVANKLMKGFIGSANVDTNSRLCMSSAVAGHKRAFGSDTVPGNYRDLDEADLLVLVGSNAAWCHPILYQRMLANKQKRGAKIVVIDPRRTDTTSDADLFLGLKPGTDTALFSGLLVYLAAQGALDNGFIEDHTSGFAEALAQARRIAANIAATALATGLSEADVEKFFRLFASTETVVTLYSQGVNQSAQGTDKVNAIINCHLAMGRIGKPGMGPFSLTGQPNAMGGREVGGLANQLAAHMNFTPPDIDRVRRFWQAPHIATHEGLKAVQMFEDIGRGGIKALWVMGTNPAVSLPNADAMRLAMQKLDLLVISDNVRSNDSVNSGAHVLLPAQAWGERSGTVTNSERRVSRQRSFMAPAGDAKPDWWIVSEIAKRLGYERAFSYQSSAEIFREHCRLSAFENKGTRDFDLGAFSEITESDFDQITPALWPARADASMSERFFADGGFYTNDKRARFVVTEIPVLRGEKSAPRPMLLNTGRIRDQWHTMTRTGLSPRLGQHLRFPFVEIHPRDAQMAGVTDGGFARVETDHGQCVLKVTVTDRQQPGMLFAPIHWSDETSSSARVGGLVAPHTDPYSGQPENKATPANLFPCDYPQQGFVLSRERLSFPAGAWWTRVAVTGGYGYLFAAKHGVPWRAWFDDRSMGQDVADYVDAVGGVYRAASFDGDRLMSCLFVEPAGRPTEWDATKALFAEEALSADQRRLLLSGKTVNATANTGPITCACFGVGRNTICDALKSGAARSHLELGARLKAGTNCGSCIPELRRLVAETMPNTEQADHREMATAEN</sequence>
<dbReference type="GO" id="GO:0051539">
    <property type="term" value="F:4 iron, 4 sulfur cluster binding"/>
    <property type="evidence" value="ECO:0007669"/>
    <property type="project" value="UniProtKB-KW"/>
</dbReference>
<dbReference type="Pfam" id="PF00384">
    <property type="entry name" value="Molybdopterin"/>
    <property type="match status" value="1"/>
</dbReference>
<keyword evidence="4" id="KW-0004">4Fe-4S</keyword>
<evidence type="ECO:0000256" key="4">
    <source>
        <dbReference type="ARBA" id="ARBA00022485"/>
    </source>
</evidence>
<dbReference type="SMART" id="SM00926">
    <property type="entry name" value="Molybdop_Fe4S4"/>
    <property type="match status" value="1"/>
</dbReference>
<dbReference type="EMBL" id="CCAZ020000001">
    <property type="protein sequence ID" value="CEG08044.1"/>
    <property type="molecule type" value="Genomic_DNA"/>
</dbReference>
<dbReference type="STRING" id="1035.BN961_01452"/>
<evidence type="ECO:0000256" key="3">
    <source>
        <dbReference type="ARBA" id="ARBA00008747"/>
    </source>
</evidence>
<dbReference type="Pfam" id="PF04324">
    <property type="entry name" value="Fer2_BFD"/>
    <property type="match status" value="1"/>
</dbReference>
<dbReference type="InterPro" id="IPR041957">
    <property type="entry name" value="CT_Nitrate-R-NapA-like"/>
</dbReference>
<evidence type="ECO:0000313" key="13">
    <source>
        <dbReference type="Proteomes" id="UP000035762"/>
    </source>
</evidence>
<keyword evidence="6" id="KW-0479">Metal-binding</keyword>
<organism evidence="12 13">
    <name type="scientific">Afipia felis</name>
    <name type="common">Cat scratch disease bacillus</name>
    <dbReference type="NCBI Taxonomy" id="1035"/>
    <lineage>
        <taxon>Bacteria</taxon>
        <taxon>Pseudomonadati</taxon>
        <taxon>Pseudomonadota</taxon>
        <taxon>Alphaproteobacteria</taxon>
        <taxon>Hyphomicrobiales</taxon>
        <taxon>Nitrobacteraceae</taxon>
        <taxon>Afipia</taxon>
    </lineage>
</organism>
<evidence type="ECO:0000259" key="11">
    <source>
        <dbReference type="PROSITE" id="PS51669"/>
    </source>
</evidence>
<dbReference type="PROSITE" id="PS00551">
    <property type="entry name" value="MOLYBDOPTERIN_PROK_1"/>
    <property type="match status" value="1"/>
</dbReference>
<dbReference type="SUPFAM" id="SSF53706">
    <property type="entry name" value="Formate dehydrogenase/DMSO reductase, domains 1-3"/>
    <property type="match status" value="1"/>
</dbReference>
<comment type="cofactor">
    <cofactor evidence="2">
        <name>[4Fe-4S] cluster</name>
        <dbReference type="ChEBI" id="CHEBI:49883"/>
    </cofactor>
</comment>
<accession>A0A090MQZ5</accession>
<feature type="domain" description="4Fe-4S Mo/W bis-MGD-type" evidence="11">
    <location>
        <begin position="8"/>
        <end position="64"/>
    </location>
</feature>
<dbReference type="Pfam" id="PF01568">
    <property type="entry name" value="Molydop_binding"/>
    <property type="match status" value="1"/>
</dbReference>
<protein>
    <submittedName>
        <fullName evidence="12">Nitrate reductase</fullName>
    </submittedName>
</protein>
<dbReference type="GO" id="GO:0045333">
    <property type="term" value="P:cellular respiration"/>
    <property type="evidence" value="ECO:0007669"/>
    <property type="project" value="UniProtKB-ARBA"/>
</dbReference>
<dbReference type="GO" id="GO:0042128">
    <property type="term" value="P:nitrate assimilation"/>
    <property type="evidence" value="ECO:0007669"/>
    <property type="project" value="UniProtKB-KW"/>
</dbReference>
<evidence type="ECO:0000256" key="1">
    <source>
        <dbReference type="ARBA" id="ARBA00001942"/>
    </source>
</evidence>
<dbReference type="GO" id="GO:1990204">
    <property type="term" value="C:oxidoreductase complex"/>
    <property type="evidence" value="ECO:0007669"/>
    <property type="project" value="UniProtKB-ARBA"/>
</dbReference>
<dbReference type="PANTHER" id="PTHR43105:SF9">
    <property type="entry name" value="NADPH-FE(3+) OXIDOREDUCTASE SUBUNIT ALPHA"/>
    <property type="match status" value="1"/>
</dbReference>
<comment type="similarity">
    <text evidence="3">Belongs to the prokaryotic molybdopterin-containing oxidoreductase family. NasA/NapA/NarB subfamily.</text>
</comment>
<evidence type="ECO:0000256" key="2">
    <source>
        <dbReference type="ARBA" id="ARBA00001966"/>
    </source>
</evidence>
<keyword evidence="10" id="KW-0534">Nitrate assimilation</keyword>
<dbReference type="InterPro" id="IPR006656">
    <property type="entry name" value="Mopterin_OxRdtase"/>
</dbReference>
<dbReference type="InterPro" id="IPR027467">
    <property type="entry name" value="MopterinOxRdtase_cofactor_BS"/>
</dbReference>
<dbReference type="Pfam" id="PF04879">
    <property type="entry name" value="Molybdop_Fe4S4"/>
    <property type="match status" value="1"/>
</dbReference>
<proteinExistence type="inferred from homology"/>
<dbReference type="CDD" id="cd02754">
    <property type="entry name" value="MopB_Nitrate-R-NapA-like"/>
    <property type="match status" value="1"/>
</dbReference>
<dbReference type="RefSeq" id="WP_048756069.1">
    <property type="nucleotide sequence ID" value="NZ_CCAZ020000001.1"/>
</dbReference>
<keyword evidence="5" id="KW-0500">Molybdenum</keyword>
<evidence type="ECO:0000256" key="8">
    <source>
        <dbReference type="ARBA" id="ARBA00023004"/>
    </source>
</evidence>
<dbReference type="InterPro" id="IPR050123">
    <property type="entry name" value="Prok_molybdopt-oxidoreductase"/>
</dbReference>
<dbReference type="InterPro" id="IPR006657">
    <property type="entry name" value="MoPterin_dinucl-bd_dom"/>
</dbReference>
<keyword evidence="9" id="KW-0411">Iron-sulfur</keyword>
<dbReference type="Gene3D" id="2.20.25.90">
    <property type="entry name" value="ADC-like domains"/>
    <property type="match status" value="1"/>
</dbReference>
<comment type="caution">
    <text evidence="12">The sequence shown here is derived from an EMBL/GenBank/DDBJ whole genome shotgun (WGS) entry which is preliminary data.</text>
</comment>
<dbReference type="InterPro" id="IPR007419">
    <property type="entry name" value="BFD-like_2Fe2S-bd_dom"/>
</dbReference>
<comment type="cofactor">
    <cofactor evidence="1">
        <name>Mo-bis(molybdopterin guanine dinucleotide)</name>
        <dbReference type="ChEBI" id="CHEBI:60539"/>
    </cofactor>
</comment>
<evidence type="ECO:0000256" key="9">
    <source>
        <dbReference type="ARBA" id="ARBA00023014"/>
    </source>
</evidence>
<gene>
    <name evidence="12" type="primary">nasA</name>
    <name evidence="12" type="ORF">BN961_01452</name>
</gene>
<keyword evidence="8" id="KW-0408">Iron</keyword>
<dbReference type="GO" id="GO:0016491">
    <property type="term" value="F:oxidoreductase activity"/>
    <property type="evidence" value="ECO:0007669"/>
    <property type="project" value="UniProtKB-KW"/>
</dbReference>
<dbReference type="Gene3D" id="3.40.228.10">
    <property type="entry name" value="Dimethylsulfoxide Reductase, domain 2"/>
    <property type="match status" value="1"/>
</dbReference>
<keyword evidence="7" id="KW-0560">Oxidoreductase</keyword>
<dbReference type="InterPro" id="IPR006963">
    <property type="entry name" value="Mopterin_OxRdtase_4Fe-4S_dom"/>
</dbReference>
<dbReference type="InterPro" id="IPR009010">
    <property type="entry name" value="Asp_de-COase-like_dom_sf"/>
</dbReference>
<name>A0A090MQZ5_AFIFE</name>
<dbReference type="InterPro" id="IPR041854">
    <property type="entry name" value="BFD-like_2Fe2S-bd_dom_sf"/>
</dbReference>